<dbReference type="InterPro" id="IPR004358">
    <property type="entry name" value="Sig_transdc_His_kin-like_C"/>
</dbReference>
<dbReference type="PRINTS" id="PR00344">
    <property type="entry name" value="BCTRLSENSOR"/>
</dbReference>
<evidence type="ECO:0000256" key="10">
    <source>
        <dbReference type="ARBA" id="ARBA00023136"/>
    </source>
</evidence>
<dbReference type="SMART" id="SM00388">
    <property type="entry name" value="HisKA"/>
    <property type="match status" value="1"/>
</dbReference>
<dbReference type="PROSITE" id="PS50109">
    <property type="entry name" value="HIS_KIN"/>
    <property type="match status" value="1"/>
</dbReference>
<dbReference type="AlphaFoldDB" id="A0A562NP00"/>
<comment type="catalytic activity">
    <reaction evidence="1">
        <text>ATP + protein L-histidine = ADP + protein N-phospho-L-histidine.</text>
        <dbReference type="EC" id="2.7.13.3"/>
    </reaction>
</comment>
<feature type="domain" description="Histidine kinase" evidence="12">
    <location>
        <begin position="235"/>
        <end position="442"/>
    </location>
</feature>
<keyword evidence="9" id="KW-0902">Two-component regulatory system</keyword>
<evidence type="ECO:0000259" key="13">
    <source>
        <dbReference type="PROSITE" id="PS50885"/>
    </source>
</evidence>
<dbReference type="GO" id="GO:0000155">
    <property type="term" value="F:phosphorelay sensor kinase activity"/>
    <property type="evidence" value="ECO:0007669"/>
    <property type="project" value="InterPro"/>
</dbReference>
<keyword evidence="7 14" id="KW-0418">Kinase</keyword>
<evidence type="ECO:0000256" key="6">
    <source>
        <dbReference type="ARBA" id="ARBA00022692"/>
    </source>
</evidence>
<feature type="transmembrane region" description="Helical" evidence="11">
    <location>
        <begin position="20"/>
        <end position="38"/>
    </location>
</feature>
<dbReference type="InterPro" id="IPR005467">
    <property type="entry name" value="His_kinase_dom"/>
</dbReference>
<name>A0A562NP00_9RHOB</name>
<reference evidence="14 15" key="1">
    <citation type="journal article" date="2015" name="Stand. Genomic Sci.">
        <title>Genomic Encyclopedia of Bacterial and Archaeal Type Strains, Phase III: the genomes of soil and plant-associated and newly described type strains.</title>
        <authorList>
            <person name="Whitman W.B."/>
            <person name="Woyke T."/>
            <person name="Klenk H.P."/>
            <person name="Zhou Y."/>
            <person name="Lilburn T.G."/>
            <person name="Beck B.J."/>
            <person name="De Vos P."/>
            <person name="Vandamme P."/>
            <person name="Eisen J.A."/>
            <person name="Garrity G."/>
            <person name="Hugenholtz P."/>
            <person name="Kyrpides N.C."/>
        </authorList>
    </citation>
    <scope>NUCLEOTIDE SEQUENCE [LARGE SCALE GENOMIC DNA]</scope>
    <source>
        <strain evidence="14 15">CGMCC 1.5364</strain>
    </source>
</reference>
<dbReference type="SUPFAM" id="SSF47384">
    <property type="entry name" value="Homodimeric domain of signal transducing histidine kinase"/>
    <property type="match status" value="1"/>
</dbReference>
<keyword evidence="8 11" id="KW-1133">Transmembrane helix</keyword>
<gene>
    <name evidence="14" type="ORF">IQ24_02230</name>
</gene>
<evidence type="ECO:0000256" key="7">
    <source>
        <dbReference type="ARBA" id="ARBA00022777"/>
    </source>
</evidence>
<dbReference type="GO" id="GO:0005886">
    <property type="term" value="C:plasma membrane"/>
    <property type="evidence" value="ECO:0007669"/>
    <property type="project" value="TreeGrafter"/>
</dbReference>
<evidence type="ECO:0000256" key="9">
    <source>
        <dbReference type="ARBA" id="ARBA00023012"/>
    </source>
</evidence>
<dbReference type="InterPro" id="IPR003594">
    <property type="entry name" value="HATPase_dom"/>
</dbReference>
<proteinExistence type="predicted"/>
<dbReference type="Proteomes" id="UP000316225">
    <property type="component" value="Unassembled WGS sequence"/>
</dbReference>
<keyword evidence="6 11" id="KW-0812">Transmembrane</keyword>
<sequence>MSQWRDALRATPMRLTLRLVALFLLVSTVSFLVTWWLANEALLSATENVLEQEIEELSASGDPKTIARAVADGAQQADPEHQILRYDGPGGPVGNYLGPLPGEKLRQVDLHDKGQDINGSYILLSERVGDALLTVGQDTEAFNDLREVFVNVLLFTLLPTAVLLLAGGMVIGLRSARRLNAIEDTLERLTSGDLTARLPVTPGPPDDLSRVGAGIDRLASAQEASVAALKQVSTDIAHDLRTPIQRLALVLDQGATDLPDGPAQEVFTRASAEIQHISTTFDALLRIAQIEGGGRGPHFVPVDLGQLARDIAELYDPAAQESGHQIDLQVSGKTIVQGDRTLLGQAIVNLLENALHHSPPGTVTLAVEDRTLSVSDHGPGIPETEREAVLRRLYRLDRSRNTPGSGLGLSLVAAIVQRHRAELILTDNHPGLRATIRFGGGN</sequence>
<dbReference type="InterPro" id="IPR003661">
    <property type="entry name" value="HisK_dim/P_dom"/>
</dbReference>
<dbReference type="SMART" id="SM00304">
    <property type="entry name" value="HAMP"/>
    <property type="match status" value="1"/>
</dbReference>
<keyword evidence="15" id="KW-1185">Reference proteome</keyword>
<dbReference type="OrthoDB" id="9815202at2"/>
<evidence type="ECO:0000256" key="11">
    <source>
        <dbReference type="SAM" id="Phobius"/>
    </source>
</evidence>
<dbReference type="InterPro" id="IPR036890">
    <property type="entry name" value="HATPase_C_sf"/>
</dbReference>
<dbReference type="SMART" id="SM00387">
    <property type="entry name" value="HATPase_c"/>
    <property type="match status" value="1"/>
</dbReference>
<dbReference type="InterPro" id="IPR050428">
    <property type="entry name" value="TCS_sensor_his_kinase"/>
</dbReference>
<evidence type="ECO:0000256" key="5">
    <source>
        <dbReference type="ARBA" id="ARBA00022679"/>
    </source>
</evidence>
<evidence type="ECO:0000256" key="1">
    <source>
        <dbReference type="ARBA" id="ARBA00000085"/>
    </source>
</evidence>
<dbReference type="InterPro" id="IPR003660">
    <property type="entry name" value="HAMP_dom"/>
</dbReference>
<dbReference type="EMBL" id="VLKU01000006">
    <property type="protein sequence ID" value="TWI33863.1"/>
    <property type="molecule type" value="Genomic_DNA"/>
</dbReference>
<evidence type="ECO:0000256" key="2">
    <source>
        <dbReference type="ARBA" id="ARBA00004370"/>
    </source>
</evidence>
<comment type="caution">
    <text evidence="14">The sequence shown here is derived from an EMBL/GenBank/DDBJ whole genome shotgun (WGS) entry which is preliminary data.</text>
</comment>
<dbReference type="PANTHER" id="PTHR45436:SF8">
    <property type="entry name" value="HISTIDINE KINASE"/>
    <property type="match status" value="1"/>
</dbReference>
<comment type="subcellular location">
    <subcellularLocation>
        <location evidence="2">Membrane</location>
    </subcellularLocation>
</comment>
<dbReference type="EC" id="2.7.13.3" evidence="3"/>
<dbReference type="RefSeq" id="WP_145398032.1">
    <property type="nucleotide sequence ID" value="NZ_VLKU01000006.1"/>
</dbReference>
<protein>
    <recommendedName>
        <fullName evidence="3">histidine kinase</fullName>
        <ecNumber evidence="3">2.7.13.3</ecNumber>
    </recommendedName>
</protein>
<evidence type="ECO:0000313" key="14">
    <source>
        <dbReference type="EMBL" id="TWI33863.1"/>
    </source>
</evidence>
<keyword evidence="5" id="KW-0808">Transferase</keyword>
<feature type="domain" description="HAMP" evidence="13">
    <location>
        <begin position="173"/>
        <end position="227"/>
    </location>
</feature>
<evidence type="ECO:0000256" key="4">
    <source>
        <dbReference type="ARBA" id="ARBA00022553"/>
    </source>
</evidence>
<dbReference type="InterPro" id="IPR036097">
    <property type="entry name" value="HisK_dim/P_sf"/>
</dbReference>
<dbReference type="Gene3D" id="3.30.565.10">
    <property type="entry name" value="Histidine kinase-like ATPase, C-terminal domain"/>
    <property type="match status" value="1"/>
</dbReference>
<dbReference type="CDD" id="cd00082">
    <property type="entry name" value="HisKA"/>
    <property type="match status" value="1"/>
</dbReference>
<dbReference type="Gene3D" id="6.10.340.10">
    <property type="match status" value="1"/>
</dbReference>
<evidence type="ECO:0000256" key="8">
    <source>
        <dbReference type="ARBA" id="ARBA00022989"/>
    </source>
</evidence>
<dbReference type="PROSITE" id="PS50885">
    <property type="entry name" value="HAMP"/>
    <property type="match status" value="1"/>
</dbReference>
<dbReference type="SUPFAM" id="SSF55874">
    <property type="entry name" value="ATPase domain of HSP90 chaperone/DNA topoisomerase II/histidine kinase"/>
    <property type="match status" value="1"/>
</dbReference>
<feature type="transmembrane region" description="Helical" evidence="11">
    <location>
        <begin position="148"/>
        <end position="173"/>
    </location>
</feature>
<dbReference type="Pfam" id="PF02518">
    <property type="entry name" value="HATPase_c"/>
    <property type="match status" value="1"/>
</dbReference>
<accession>A0A562NP00</accession>
<dbReference type="PANTHER" id="PTHR45436">
    <property type="entry name" value="SENSOR HISTIDINE KINASE YKOH"/>
    <property type="match status" value="1"/>
</dbReference>
<evidence type="ECO:0000313" key="15">
    <source>
        <dbReference type="Proteomes" id="UP000316225"/>
    </source>
</evidence>
<keyword evidence="10 11" id="KW-0472">Membrane</keyword>
<evidence type="ECO:0000256" key="3">
    <source>
        <dbReference type="ARBA" id="ARBA00012438"/>
    </source>
</evidence>
<keyword evidence="4" id="KW-0597">Phosphoprotein</keyword>
<organism evidence="14 15">
    <name type="scientific">Paracoccus sulfuroxidans</name>
    <dbReference type="NCBI Taxonomy" id="384678"/>
    <lineage>
        <taxon>Bacteria</taxon>
        <taxon>Pseudomonadati</taxon>
        <taxon>Pseudomonadota</taxon>
        <taxon>Alphaproteobacteria</taxon>
        <taxon>Rhodobacterales</taxon>
        <taxon>Paracoccaceae</taxon>
        <taxon>Paracoccus</taxon>
    </lineage>
</organism>
<evidence type="ECO:0000259" key="12">
    <source>
        <dbReference type="PROSITE" id="PS50109"/>
    </source>
</evidence>